<dbReference type="EMBL" id="BGPR01103886">
    <property type="protein sequence ID" value="GBM67831.1"/>
    <property type="molecule type" value="Genomic_DNA"/>
</dbReference>
<comment type="caution">
    <text evidence="1">The sequence shown here is derived from an EMBL/GenBank/DDBJ whole genome shotgun (WGS) entry which is preliminary data.</text>
</comment>
<protein>
    <submittedName>
        <fullName evidence="1">Uncharacterized protein</fullName>
    </submittedName>
</protein>
<keyword evidence="2" id="KW-1185">Reference proteome</keyword>
<organism evidence="1 2">
    <name type="scientific">Araneus ventricosus</name>
    <name type="common">Orbweaver spider</name>
    <name type="synonym">Epeira ventricosa</name>
    <dbReference type="NCBI Taxonomy" id="182803"/>
    <lineage>
        <taxon>Eukaryota</taxon>
        <taxon>Metazoa</taxon>
        <taxon>Ecdysozoa</taxon>
        <taxon>Arthropoda</taxon>
        <taxon>Chelicerata</taxon>
        <taxon>Arachnida</taxon>
        <taxon>Araneae</taxon>
        <taxon>Araneomorphae</taxon>
        <taxon>Entelegynae</taxon>
        <taxon>Araneoidea</taxon>
        <taxon>Araneidae</taxon>
        <taxon>Araneus</taxon>
    </lineage>
</organism>
<dbReference type="AlphaFoldDB" id="A0A4Y2HR21"/>
<evidence type="ECO:0000313" key="1">
    <source>
        <dbReference type="EMBL" id="GBM67831.1"/>
    </source>
</evidence>
<dbReference type="Proteomes" id="UP000499080">
    <property type="component" value="Unassembled WGS sequence"/>
</dbReference>
<sequence>MGEEHELQRRCERVKFNLQSEFLVSIQVVKAVTNFLFVLRKVDQLKTDITMEERIDIILLAGAVLTYACHLQVEWDVAHAPNREVALVYLAEMS</sequence>
<evidence type="ECO:0000313" key="2">
    <source>
        <dbReference type="Proteomes" id="UP000499080"/>
    </source>
</evidence>
<reference evidence="1 2" key="1">
    <citation type="journal article" date="2019" name="Sci. Rep.">
        <title>Orb-weaving spider Araneus ventricosus genome elucidates the spidroin gene catalogue.</title>
        <authorList>
            <person name="Kono N."/>
            <person name="Nakamura H."/>
            <person name="Ohtoshi R."/>
            <person name="Moran D.A.P."/>
            <person name="Shinohara A."/>
            <person name="Yoshida Y."/>
            <person name="Fujiwara M."/>
            <person name="Mori M."/>
            <person name="Tomita M."/>
            <person name="Arakawa K."/>
        </authorList>
    </citation>
    <scope>NUCLEOTIDE SEQUENCE [LARGE SCALE GENOMIC DNA]</scope>
</reference>
<gene>
    <name evidence="1" type="ORF">AVEN_142227_1</name>
</gene>
<proteinExistence type="predicted"/>
<accession>A0A4Y2HR21</accession>
<name>A0A4Y2HR21_ARAVE</name>